<keyword evidence="3" id="KW-0863">Zinc-finger</keyword>
<dbReference type="PROSITE" id="PS00028">
    <property type="entry name" value="ZINC_FINGER_C2H2_1"/>
    <property type="match status" value="1"/>
</dbReference>
<evidence type="ECO:0000256" key="2">
    <source>
        <dbReference type="ARBA" id="ARBA00022723"/>
    </source>
</evidence>
<comment type="similarity">
    <text evidence="1">Belongs to the KIN17 family.</text>
</comment>
<dbReference type="CDD" id="cd13155">
    <property type="entry name" value="KOW_KIN17"/>
    <property type="match status" value="1"/>
</dbReference>
<evidence type="ECO:0000259" key="7">
    <source>
        <dbReference type="PROSITE" id="PS00028"/>
    </source>
</evidence>
<keyword evidence="2" id="KW-0479">Metal-binding</keyword>
<evidence type="ECO:0000256" key="1">
    <source>
        <dbReference type="ARBA" id="ARBA00008517"/>
    </source>
</evidence>
<dbReference type="Gene3D" id="2.30.30.30">
    <property type="match status" value="1"/>
</dbReference>
<protein>
    <recommendedName>
        <fullName evidence="7">C2H2-type domain-containing protein</fullName>
    </recommendedName>
</protein>
<gene>
    <name evidence="8" type="ORF">THAOC_16242</name>
</gene>
<dbReference type="InterPro" id="IPR036236">
    <property type="entry name" value="Znf_C2H2_sf"/>
</dbReference>
<dbReference type="Pfam" id="PF25088">
    <property type="entry name" value="GPKOW_C"/>
    <property type="match status" value="1"/>
</dbReference>
<dbReference type="GO" id="GO:0006974">
    <property type="term" value="P:DNA damage response"/>
    <property type="evidence" value="ECO:0007669"/>
    <property type="project" value="TreeGrafter"/>
</dbReference>
<dbReference type="InterPro" id="IPR005824">
    <property type="entry name" value="KOW"/>
</dbReference>
<feature type="compositionally biased region" description="Basic and acidic residues" evidence="6">
    <location>
        <begin position="186"/>
        <end position="209"/>
    </location>
</feature>
<dbReference type="InterPro" id="IPR056767">
    <property type="entry name" value="C2H2-Znf_KIN17"/>
</dbReference>
<dbReference type="GO" id="GO:0006260">
    <property type="term" value="P:DNA replication"/>
    <property type="evidence" value="ECO:0007669"/>
    <property type="project" value="TreeGrafter"/>
</dbReference>
<evidence type="ECO:0000256" key="5">
    <source>
        <dbReference type="SAM" id="Coils"/>
    </source>
</evidence>
<proteinExistence type="inferred from homology"/>
<feature type="coiled-coil region" evidence="5">
    <location>
        <begin position="149"/>
        <end position="186"/>
    </location>
</feature>
<dbReference type="InterPro" id="IPR038254">
    <property type="entry name" value="KIN17_WH-like_sf"/>
</dbReference>
<keyword evidence="9" id="KW-1185">Reference proteome</keyword>
<dbReference type="InterPro" id="IPR013087">
    <property type="entry name" value="Znf_C2H2_type"/>
</dbReference>
<evidence type="ECO:0000313" key="9">
    <source>
        <dbReference type="Proteomes" id="UP000266841"/>
    </source>
</evidence>
<dbReference type="OrthoDB" id="10266249at2759"/>
<dbReference type="SMART" id="SM01253">
    <property type="entry name" value="Kin17_mid"/>
    <property type="match status" value="1"/>
</dbReference>
<keyword evidence="5" id="KW-0175">Coiled coil</keyword>
<comment type="caution">
    <text evidence="8">The sequence shown here is derived from an EMBL/GenBank/DDBJ whole genome shotgun (WGS) entry which is preliminary data.</text>
</comment>
<dbReference type="FunFam" id="1.10.10.2030:FF:000001">
    <property type="entry name" value="DNA/RNA-binding protein KIN17, putative"/>
    <property type="match status" value="1"/>
</dbReference>
<evidence type="ECO:0000313" key="8">
    <source>
        <dbReference type="EMBL" id="EJK63123.1"/>
    </source>
</evidence>
<dbReference type="InterPro" id="IPR041995">
    <property type="entry name" value="KOW_KIN17"/>
</dbReference>
<dbReference type="Gene3D" id="1.10.10.2030">
    <property type="entry name" value="DNA/RNA-binding protein Kin17, conserved domain"/>
    <property type="match status" value="1"/>
</dbReference>
<dbReference type="PANTHER" id="PTHR12805:SF0">
    <property type="entry name" value="DNA_RNA-BINDING PROTEIN KIN17"/>
    <property type="match status" value="1"/>
</dbReference>
<dbReference type="GO" id="GO:0008270">
    <property type="term" value="F:zinc ion binding"/>
    <property type="evidence" value="ECO:0007669"/>
    <property type="project" value="UniProtKB-KW"/>
</dbReference>
<dbReference type="GO" id="GO:0005634">
    <property type="term" value="C:nucleus"/>
    <property type="evidence" value="ECO:0007669"/>
    <property type="project" value="TreeGrafter"/>
</dbReference>
<dbReference type="EMBL" id="AGNL01018420">
    <property type="protein sequence ID" value="EJK63123.1"/>
    <property type="molecule type" value="Genomic_DNA"/>
</dbReference>
<feature type="domain" description="C2H2-type" evidence="7">
    <location>
        <begin position="28"/>
        <end position="50"/>
    </location>
</feature>
<name>K0SAG4_THAOC</name>
<dbReference type="SUPFAM" id="SSF57667">
    <property type="entry name" value="beta-beta-alpha zinc fingers"/>
    <property type="match status" value="1"/>
</dbReference>
<dbReference type="eggNOG" id="KOG2837">
    <property type="taxonomic scope" value="Eukaryota"/>
</dbReference>
<evidence type="ECO:0000256" key="4">
    <source>
        <dbReference type="ARBA" id="ARBA00022833"/>
    </source>
</evidence>
<dbReference type="SMART" id="SM00739">
    <property type="entry name" value="KOW"/>
    <property type="match status" value="1"/>
</dbReference>
<dbReference type="InterPro" id="IPR037321">
    <property type="entry name" value="KIN17-like"/>
</dbReference>
<reference evidence="8 9" key="1">
    <citation type="journal article" date="2012" name="Genome Biol.">
        <title>Genome and low-iron response of an oceanic diatom adapted to chronic iron limitation.</title>
        <authorList>
            <person name="Lommer M."/>
            <person name="Specht M."/>
            <person name="Roy A.S."/>
            <person name="Kraemer L."/>
            <person name="Andreson R."/>
            <person name="Gutowska M.A."/>
            <person name="Wolf J."/>
            <person name="Bergner S.V."/>
            <person name="Schilhabel M.B."/>
            <person name="Klostermeier U.C."/>
            <person name="Beiko R.G."/>
            <person name="Rosenstiel P."/>
            <person name="Hippler M."/>
            <person name="Laroche J."/>
        </authorList>
    </citation>
    <scope>NUCLEOTIDE SEQUENCE [LARGE SCALE GENOMIC DNA]</scope>
    <source>
        <strain evidence="8 9">CCMP1005</strain>
    </source>
</reference>
<dbReference type="OMA" id="RMTDFIE"/>
<organism evidence="8 9">
    <name type="scientific">Thalassiosira oceanica</name>
    <name type="common">Marine diatom</name>
    <dbReference type="NCBI Taxonomy" id="159749"/>
    <lineage>
        <taxon>Eukaryota</taxon>
        <taxon>Sar</taxon>
        <taxon>Stramenopiles</taxon>
        <taxon>Ochrophyta</taxon>
        <taxon>Bacillariophyta</taxon>
        <taxon>Coscinodiscophyceae</taxon>
        <taxon>Thalassiosirophycidae</taxon>
        <taxon>Thalassiosirales</taxon>
        <taxon>Thalassiosiraceae</taxon>
        <taxon>Thalassiosira</taxon>
    </lineage>
</organism>
<dbReference type="InterPro" id="IPR019447">
    <property type="entry name" value="DNA/RNA-bd_Kin17_WH-like_dom"/>
</dbReference>
<keyword evidence="4" id="KW-0862">Zinc</keyword>
<feature type="compositionally biased region" description="Acidic residues" evidence="6">
    <location>
        <begin position="233"/>
        <end position="242"/>
    </location>
</feature>
<dbReference type="InterPro" id="IPR014722">
    <property type="entry name" value="Rib_uL2_dom2"/>
</dbReference>
<dbReference type="GO" id="GO:0003690">
    <property type="term" value="F:double-stranded DNA binding"/>
    <property type="evidence" value="ECO:0007669"/>
    <property type="project" value="TreeGrafter"/>
</dbReference>
<dbReference type="Pfam" id="PF10357">
    <property type="entry name" value="WH_KIN17"/>
    <property type="match status" value="1"/>
</dbReference>
<dbReference type="Proteomes" id="UP000266841">
    <property type="component" value="Unassembled WGS sequence"/>
</dbReference>
<feature type="region of interest" description="Disordered" evidence="6">
    <location>
        <begin position="186"/>
        <end position="300"/>
    </location>
</feature>
<accession>K0SAG4</accession>
<dbReference type="Pfam" id="PF25095">
    <property type="entry name" value="C2H2-zf_KIN17"/>
    <property type="match status" value="1"/>
</dbReference>
<dbReference type="PANTHER" id="PTHR12805">
    <property type="entry name" value="KIN17 KIN, ANTIGENIC DETERMINANT OF RECA PROTEIN HOMOLOG"/>
    <property type="match status" value="1"/>
</dbReference>
<evidence type="ECO:0000256" key="3">
    <source>
        <dbReference type="ARBA" id="ARBA00022771"/>
    </source>
</evidence>
<sequence length="416" mass="47162">MPKSEKGTPKDIANRMKAKGLQKLKFYCQMCQKQCRDENGFKCHLTSDSHLRNMRIFRDNAGGMMDSFSREFETVYLETLRRRHGTQRMNANNVYQEVIQDKSHIHMNATKWATLTHFVQYLGKKGVCVVEETERGWYVTYIERDPALLERKEKLKLKLEADAREEKRAEKERATLRVEAARALDRAGCSVDREASEIGEREGGDKLEVKLGGSGASSTAAGKKKKARKLTLLEEEDDEEDIGNAAERGPPSSDDVPKPATNKPKHESKPPAKRPTPPPHNGGQSQPSKKKSKKSLDRKDHWLHRNTIVRIISKSLSGGEYYKKKAVVMKVIDRYTARLEVLDTEDVIEMDQDDLETVIPKSVGEKVRVVNGRHRGAKGRVESLDKRECRGEVRLSGGEEIGLVVELDYEDFCKVA</sequence>
<dbReference type="Gene3D" id="2.30.30.140">
    <property type="match status" value="1"/>
</dbReference>
<dbReference type="AlphaFoldDB" id="K0SAG4"/>
<evidence type="ECO:0000256" key="6">
    <source>
        <dbReference type="SAM" id="MobiDB-lite"/>
    </source>
</evidence>